<gene>
    <name evidence="1" type="ORF">J3U88_32705</name>
</gene>
<dbReference type="AlphaFoldDB" id="A0A8J7QBV8"/>
<proteinExistence type="predicted"/>
<protein>
    <submittedName>
        <fullName evidence="1">Uncharacterized protein</fullName>
    </submittedName>
</protein>
<sequence length="220" mass="24945">MPQKSATDHHHPAPLTGRIAWLRLLGLILLATCGARDRHAFLGSGRPTPEAAWVTWVDAVATQDYHLVRQVVRYSGPECGGMEMIALNPHDPSAISRYLADHIDHAPQSMGNVDGPLYHHQQRDTRFAELWDQRIAPFRGAILPYLTHFRAATLQPIDADTWAVVYPRARYDQDRNLLGFDPNLPNEIRIQRHGNAWFVTDFTCHAMNESPRYSPKTTQP</sequence>
<reference evidence="1" key="1">
    <citation type="submission" date="2021-03" db="EMBL/GenBank/DDBJ databases">
        <authorList>
            <person name="Wang G."/>
        </authorList>
    </citation>
    <scope>NUCLEOTIDE SEQUENCE</scope>
    <source>
        <strain evidence="1">KCTC 12899</strain>
    </source>
</reference>
<evidence type="ECO:0000313" key="1">
    <source>
        <dbReference type="EMBL" id="MBO1323272.1"/>
    </source>
</evidence>
<dbReference type="EMBL" id="JAFREP010000055">
    <property type="protein sequence ID" value="MBO1323272.1"/>
    <property type="molecule type" value="Genomic_DNA"/>
</dbReference>
<dbReference type="Proteomes" id="UP000664417">
    <property type="component" value="Unassembled WGS sequence"/>
</dbReference>
<dbReference type="RefSeq" id="WP_207863372.1">
    <property type="nucleotide sequence ID" value="NZ_JAFREP010000055.1"/>
</dbReference>
<name>A0A8J7QBV8_9BACT</name>
<organism evidence="1 2">
    <name type="scientific">Acanthopleuribacter pedis</name>
    <dbReference type="NCBI Taxonomy" id="442870"/>
    <lineage>
        <taxon>Bacteria</taxon>
        <taxon>Pseudomonadati</taxon>
        <taxon>Acidobacteriota</taxon>
        <taxon>Holophagae</taxon>
        <taxon>Acanthopleuribacterales</taxon>
        <taxon>Acanthopleuribacteraceae</taxon>
        <taxon>Acanthopleuribacter</taxon>
    </lineage>
</organism>
<comment type="caution">
    <text evidence="1">The sequence shown here is derived from an EMBL/GenBank/DDBJ whole genome shotgun (WGS) entry which is preliminary data.</text>
</comment>
<accession>A0A8J7QBV8</accession>
<evidence type="ECO:0000313" key="2">
    <source>
        <dbReference type="Proteomes" id="UP000664417"/>
    </source>
</evidence>
<keyword evidence="2" id="KW-1185">Reference proteome</keyword>